<dbReference type="Proteomes" id="UP000185490">
    <property type="component" value="Chromosome"/>
</dbReference>
<keyword evidence="2" id="KW-1185">Reference proteome</keyword>
<gene>
    <name evidence="1" type="ORF">BW47_02810</name>
</gene>
<reference evidence="1 2" key="1">
    <citation type="submission" date="2014-02" db="EMBL/GenBank/DDBJ databases">
        <title>Diversity of Thermotogales isolates from hydrothermal vents.</title>
        <authorList>
            <person name="Haverkamp T.H.A."/>
            <person name="Lossouarn J."/>
            <person name="Geslin C."/>
            <person name="Nesbo C.L."/>
        </authorList>
    </citation>
    <scope>NUCLEOTIDE SEQUENCE [LARGE SCALE GENOMIC DNA]</scope>
    <source>
        <strain evidence="1 2">431</strain>
    </source>
</reference>
<evidence type="ECO:0000313" key="2">
    <source>
        <dbReference type="Proteomes" id="UP000185490"/>
    </source>
</evidence>
<sequence>MAFFLFLTIYFQILLSAKIAYIPLENILKNVSLICLGSLGDLTLSYNAGVAAGYILKNEGYDAYVVGVLDSLSIDDKEPFHRVNSSAFITAHVYSLFSKGLLTAGVIPLFNGKIIDTEIIYSLNTRNATYPIFVESELELKKIKEMGYKGTVILKEDLEDYIDKIKLFWKIKSLNTEDIRIKILKNSAIWLGGEKKIYINEIFRESGLIIFSKDILDYAQDVLDGYKQPTGRKPW</sequence>
<protein>
    <submittedName>
        <fullName evidence="1">Uncharacterized protein</fullName>
    </submittedName>
</protein>
<evidence type="ECO:0000313" key="1">
    <source>
        <dbReference type="EMBL" id="APT73555.1"/>
    </source>
</evidence>
<name>A0ABM6GDC4_9BACT</name>
<dbReference type="EMBL" id="CP007389">
    <property type="protein sequence ID" value="APT73555.1"/>
    <property type="molecule type" value="Genomic_DNA"/>
</dbReference>
<accession>A0ABM6GDC4</accession>
<proteinExistence type="predicted"/>
<dbReference type="RefSeq" id="WP_012056754.1">
    <property type="nucleotide sequence ID" value="NZ_CP007389.1"/>
</dbReference>
<organism evidence="1 2">
    <name type="scientific">Thermosipho melanesiensis</name>
    <dbReference type="NCBI Taxonomy" id="46541"/>
    <lineage>
        <taxon>Bacteria</taxon>
        <taxon>Thermotogati</taxon>
        <taxon>Thermotogota</taxon>
        <taxon>Thermotogae</taxon>
        <taxon>Thermotogales</taxon>
        <taxon>Fervidobacteriaceae</taxon>
        <taxon>Thermosipho</taxon>
    </lineage>
</organism>